<dbReference type="InterPro" id="IPR011990">
    <property type="entry name" value="TPR-like_helical_dom_sf"/>
</dbReference>
<dbReference type="AlphaFoldDB" id="A0A840SFK8"/>
<evidence type="ECO:0000313" key="3">
    <source>
        <dbReference type="EMBL" id="MBB5219515.1"/>
    </source>
</evidence>
<keyword evidence="4" id="KW-1185">Reference proteome</keyword>
<dbReference type="GO" id="GO:0042834">
    <property type="term" value="F:peptidoglycan binding"/>
    <property type="evidence" value="ECO:0007669"/>
    <property type="project" value="InterPro"/>
</dbReference>
<evidence type="ECO:0000313" key="4">
    <source>
        <dbReference type="Proteomes" id="UP000578697"/>
    </source>
</evidence>
<dbReference type="InterPro" id="IPR007730">
    <property type="entry name" value="SPOR-like_dom"/>
</dbReference>
<dbReference type="Gene3D" id="1.25.40.10">
    <property type="entry name" value="Tetratricopeptide repeat domain"/>
    <property type="match status" value="1"/>
</dbReference>
<accession>A0A840SFK8</accession>
<protein>
    <submittedName>
        <fullName evidence="3">Cell division septation protein DedD</fullName>
    </submittedName>
</protein>
<dbReference type="EMBL" id="JACHFR010000003">
    <property type="protein sequence ID" value="MBB5219515.1"/>
    <property type="molecule type" value="Genomic_DNA"/>
</dbReference>
<keyword evidence="3" id="KW-0131">Cell cycle</keyword>
<dbReference type="InterPro" id="IPR036680">
    <property type="entry name" value="SPOR-like_sf"/>
</dbReference>
<proteinExistence type="predicted"/>
<dbReference type="SUPFAM" id="SSF110997">
    <property type="entry name" value="Sporulation related repeat"/>
    <property type="match status" value="1"/>
</dbReference>
<reference evidence="3 4" key="1">
    <citation type="submission" date="2020-08" db="EMBL/GenBank/DDBJ databases">
        <title>Genomic Encyclopedia of Type Strains, Phase IV (KMG-IV): sequencing the most valuable type-strain genomes for metagenomic binning, comparative biology and taxonomic classification.</title>
        <authorList>
            <person name="Goeker M."/>
        </authorList>
    </citation>
    <scope>NUCLEOTIDE SEQUENCE [LARGE SCALE GENOMIC DNA]</scope>
    <source>
        <strain evidence="3 4">DSM 103679</strain>
    </source>
</reference>
<dbReference type="GO" id="GO:0051301">
    <property type="term" value="P:cell division"/>
    <property type="evidence" value="ECO:0007669"/>
    <property type="project" value="UniProtKB-KW"/>
</dbReference>
<dbReference type="Gene3D" id="3.30.70.1070">
    <property type="entry name" value="Sporulation related repeat"/>
    <property type="match status" value="1"/>
</dbReference>
<feature type="chain" id="PRO_5033021245" evidence="1">
    <location>
        <begin position="22"/>
        <end position="333"/>
    </location>
</feature>
<name>A0A840SFK8_9SPIR</name>
<dbReference type="Proteomes" id="UP000578697">
    <property type="component" value="Unassembled WGS sequence"/>
</dbReference>
<evidence type="ECO:0000259" key="2">
    <source>
        <dbReference type="Pfam" id="PF05036"/>
    </source>
</evidence>
<gene>
    <name evidence="3" type="ORF">HNP77_001897</name>
</gene>
<evidence type="ECO:0000256" key="1">
    <source>
        <dbReference type="SAM" id="SignalP"/>
    </source>
</evidence>
<keyword evidence="3" id="KW-0132">Cell division</keyword>
<dbReference type="Pfam" id="PF05036">
    <property type="entry name" value="SPOR"/>
    <property type="match status" value="1"/>
</dbReference>
<organism evidence="3 4">
    <name type="scientific">Treponema rectale</name>
    <dbReference type="NCBI Taxonomy" id="744512"/>
    <lineage>
        <taxon>Bacteria</taxon>
        <taxon>Pseudomonadati</taxon>
        <taxon>Spirochaetota</taxon>
        <taxon>Spirochaetia</taxon>
        <taxon>Spirochaetales</taxon>
        <taxon>Treponemataceae</taxon>
        <taxon>Treponema</taxon>
    </lineage>
</organism>
<feature type="signal peptide" evidence="1">
    <location>
        <begin position="1"/>
        <end position="21"/>
    </location>
</feature>
<keyword evidence="1" id="KW-0732">Signal</keyword>
<dbReference type="RefSeq" id="WP_184652943.1">
    <property type="nucleotide sequence ID" value="NZ_JACHFR010000003.1"/>
</dbReference>
<sequence length="333" mass="36423">MSFKRTVCFILTLFFFAGIHAQSGKLSALSVKNEALKKTDAASSIEYLLANADSTASASDRRAVLYFAACLLEQSQRYEEAAASYAKAAGISAGNAEGMPAVSNEQIVLCAVRSSLGAGNFQTAESYLNSAVRSSKDKSVNAYVNLYSAWTSLCKAASYDEASDTVELLKAYASMSSMKEVRHLVVFTLWYVTGKQMYGDILLKEYPSSPEAMIVKGKVTLSPVPFWLYMVRNVSEVTEAPAVPEKKENQVQQQTSPASVASESVKRQIGLFREKQNAENLIDSLKKKGFNAYMEEEKRSSGTVYFLVIVDDDSEGTMGLKLIDAGYESYVLP</sequence>
<feature type="domain" description="SPOR" evidence="2">
    <location>
        <begin position="268"/>
        <end position="310"/>
    </location>
</feature>
<comment type="caution">
    <text evidence="3">The sequence shown here is derived from an EMBL/GenBank/DDBJ whole genome shotgun (WGS) entry which is preliminary data.</text>
</comment>